<dbReference type="InterPro" id="IPR036465">
    <property type="entry name" value="vWFA_dom_sf"/>
</dbReference>
<dbReference type="OrthoDB" id="687730at2759"/>
<dbReference type="CDD" id="cd00198">
    <property type="entry name" value="vWFA"/>
    <property type="match status" value="1"/>
</dbReference>
<dbReference type="SUPFAM" id="SSF53300">
    <property type="entry name" value="vWA-like"/>
    <property type="match status" value="1"/>
</dbReference>
<dbReference type="GO" id="GO:0032991">
    <property type="term" value="C:protein-containing complex"/>
    <property type="evidence" value="ECO:0007669"/>
    <property type="project" value="UniProtKB-ARBA"/>
</dbReference>
<evidence type="ECO:0000256" key="2">
    <source>
        <dbReference type="SAM" id="SignalP"/>
    </source>
</evidence>
<name>A0A9P0FYD7_BEMTA</name>
<dbReference type="KEGG" id="btab:109033190"/>
<organism evidence="4 5">
    <name type="scientific">Bemisia tabaci</name>
    <name type="common">Sweetpotato whitefly</name>
    <name type="synonym">Aleurodes tabaci</name>
    <dbReference type="NCBI Taxonomy" id="7038"/>
    <lineage>
        <taxon>Eukaryota</taxon>
        <taxon>Metazoa</taxon>
        <taxon>Ecdysozoa</taxon>
        <taxon>Arthropoda</taxon>
        <taxon>Hexapoda</taxon>
        <taxon>Insecta</taxon>
        <taxon>Pterygota</taxon>
        <taxon>Neoptera</taxon>
        <taxon>Paraneoptera</taxon>
        <taxon>Hemiptera</taxon>
        <taxon>Sternorrhyncha</taxon>
        <taxon>Aleyrodoidea</taxon>
        <taxon>Aleyrodidae</taxon>
        <taxon>Aleyrodinae</taxon>
        <taxon>Bemisia</taxon>
    </lineage>
</organism>
<feature type="chain" id="PRO_5040425523" description="VWFA domain-containing protein" evidence="2">
    <location>
        <begin position="19"/>
        <end position="1165"/>
    </location>
</feature>
<dbReference type="Pfam" id="PF08434">
    <property type="entry name" value="CLCA"/>
    <property type="match status" value="1"/>
</dbReference>
<keyword evidence="1" id="KW-0812">Transmembrane</keyword>
<feature type="signal peptide" evidence="2">
    <location>
        <begin position="1"/>
        <end position="18"/>
    </location>
</feature>
<dbReference type="InterPro" id="IPR013642">
    <property type="entry name" value="CLCA_N"/>
</dbReference>
<dbReference type="PANTHER" id="PTHR10579">
    <property type="entry name" value="CALCIUM-ACTIVATED CHLORIDE CHANNEL REGULATOR"/>
    <property type="match status" value="1"/>
</dbReference>
<reference evidence="4" key="1">
    <citation type="submission" date="2021-12" db="EMBL/GenBank/DDBJ databases">
        <authorList>
            <person name="King R."/>
        </authorList>
    </citation>
    <scope>NUCLEOTIDE SEQUENCE</scope>
</reference>
<protein>
    <recommendedName>
        <fullName evidence="3">VWFA domain-containing protein</fullName>
    </recommendedName>
</protein>
<feature type="transmembrane region" description="Helical" evidence="1">
    <location>
        <begin position="913"/>
        <end position="936"/>
    </location>
</feature>
<dbReference type="InterPro" id="IPR002035">
    <property type="entry name" value="VWF_A"/>
</dbReference>
<dbReference type="PANTHER" id="PTHR10579:SF177">
    <property type="entry name" value="CALCIUM-ACTIVATED CHLORIDE CHANNEL REGULATOR 4-LIKE PROTEIN"/>
    <property type="match status" value="1"/>
</dbReference>
<gene>
    <name evidence="4" type="ORF">BEMITA_LOCUS1842</name>
</gene>
<keyword evidence="5" id="KW-1185">Reference proteome</keyword>
<keyword evidence="2" id="KW-0732">Signal</keyword>
<dbReference type="InterPro" id="IPR051266">
    <property type="entry name" value="CLCR"/>
</dbReference>
<dbReference type="AlphaFoldDB" id="A0A9P0FYD7"/>
<accession>A0A9P0FYD7</accession>
<keyword evidence="1" id="KW-0472">Membrane</keyword>
<sequence length="1165" mass="129176">MWVKSVLSVLSLVLTAEAGRIVFQNGAYNGLVFKIEEYVPSSSCKDIIRNLEAAIHSASKALHTALDGRAQLGNVTVLVPNNWPHDQSCVVGEVSQGETPDVRISLPHVAYKDSIWTQQSRGCGQGGDFVYMSYRTLQEPRDLGRSLAREFVKYRYGVFDEVGYINDPVYPICYSSEPSPPQITGCSDKPIQSVGICSNDQMVNTSTLVHPQAQASLMFANEAKHITKFCSKETHNKYAPTKQNLMCDRLSVQDVIMQHPDFSNSTSQPPVVPRLPTIVYKRETLTRYVVVIADTKDMSIRESWNYLRLAFRKWVVHDLPSNTEVALVTTGDRSANRLRILSPLQTSNERDLVASNIPYTAGDSSAPACISCGLTEATTILEERTRAKGPASSVIVLIAPGMSPDSLKEVNDVVNRAVSHKIRIATITYPEMYRSKSLDWMAHKTGGVAFTVSESKHNMDTSNILTYFKLTNVMYNLIETFYQGNKADLPIEIHRRELHDDDRITSVTGFFYLEEGMGDPARFNIFTHNFQNPLIRNLALISPSGKTFATRSDSLLSLRLLSLSALINETGNWSYSIDKFFGSQQSNYVQVMASPRNRKAPIIRARLWTSETLNPFVLYTEVKYGEWPVINARVEVTVTRPGVNGSSIHKEQFDLLDTGSGDPDLMKHDGIYSRYFTPIVGGPGVYTFEVTVSDNNNAYTWDQNLEIPSHQQPIIMAPNCCGSKMKPPTREKAVEAFQRFLPPLTVTFNSESMNPVPNAGRIGDLKVQLIPDDISALLTWTSPDMGGSSVVRYEVRYANSVEDIVDRFDFATPWTYSSPFPLAPGSDSSFTLNMTKNPSLMGQVLYVAIRGYKDSSIDATPGPVSNWVRILIPFAPTTTTQSPYALSPADSSSILDNQSVIPKIAEIEFNMEIILAVAGGICLLALFLAISCYHCLIKRKKITEKKSPKNGKNEKQINVSVVPTSNGVPNGSVSISSPILSSTMSNDIHSQTLPSHFEPCLIDSDDSKKRYSIAQYTDSPYQHQQDIHIGNGLMSQVSNLSPNGQQYVVSNGNGTLVRGRTLSPYQSWTASQLLLEHERRHSPYGQVGEDQYAPPVPPLPSFNQQQESIYGNNLENHQGLPPPGQYSNNYHRTPNGNLMLFNPSLQGSLSSVSSGDKKKRNVTMV</sequence>
<dbReference type="EMBL" id="OU963862">
    <property type="protein sequence ID" value="CAH0754668.1"/>
    <property type="molecule type" value="Genomic_DNA"/>
</dbReference>
<evidence type="ECO:0000259" key="3">
    <source>
        <dbReference type="PROSITE" id="PS50234"/>
    </source>
</evidence>
<evidence type="ECO:0000313" key="4">
    <source>
        <dbReference type="EMBL" id="CAH0754668.1"/>
    </source>
</evidence>
<proteinExistence type="predicted"/>
<evidence type="ECO:0000256" key="1">
    <source>
        <dbReference type="SAM" id="Phobius"/>
    </source>
</evidence>
<evidence type="ECO:0000313" key="5">
    <source>
        <dbReference type="Proteomes" id="UP001152759"/>
    </source>
</evidence>
<dbReference type="Gene3D" id="3.40.50.410">
    <property type="entry name" value="von Willebrand factor, type A domain"/>
    <property type="match status" value="1"/>
</dbReference>
<feature type="domain" description="VWFA" evidence="3">
    <location>
        <begin position="287"/>
        <end position="478"/>
    </location>
</feature>
<dbReference type="Proteomes" id="UP001152759">
    <property type="component" value="Chromosome 1"/>
</dbReference>
<keyword evidence="1" id="KW-1133">Transmembrane helix</keyword>
<dbReference type="PROSITE" id="PS50234">
    <property type="entry name" value="VWFA"/>
    <property type="match status" value="1"/>
</dbReference>